<gene>
    <name evidence="3" type="ORF">PG994_005606</name>
</gene>
<feature type="chain" id="PRO_5045832869" description="Cell wall protein" evidence="2">
    <location>
        <begin position="20"/>
        <end position="214"/>
    </location>
</feature>
<reference evidence="3 4" key="1">
    <citation type="submission" date="2023-01" db="EMBL/GenBank/DDBJ databases">
        <title>Analysis of 21 Apiospora genomes using comparative genomics revels a genus with tremendous synthesis potential of carbohydrate active enzymes and secondary metabolites.</title>
        <authorList>
            <person name="Sorensen T."/>
        </authorList>
    </citation>
    <scope>NUCLEOTIDE SEQUENCE [LARGE SCALE GENOMIC DNA]</scope>
    <source>
        <strain evidence="3 4">CBS 135458</strain>
    </source>
</reference>
<comment type="caution">
    <text evidence="3">The sequence shown here is derived from an EMBL/GenBank/DDBJ whole genome shotgun (WGS) entry which is preliminary data.</text>
</comment>
<feature type="compositionally biased region" description="Low complexity" evidence="1">
    <location>
        <begin position="141"/>
        <end position="167"/>
    </location>
</feature>
<feature type="region of interest" description="Disordered" evidence="1">
    <location>
        <begin position="107"/>
        <end position="193"/>
    </location>
</feature>
<feature type="compositionally biased region" description="Low complexity" evidence="1">
    <location>
        <begin position="177"/>
        <end position="193"/>
    </location>
</feature>
<evidence type="ECO:0000313" key="4">
    <source>
        <dbReference type="Proteomes" id="UP001480595"/>
    </source>
</evidence>
<evidence type="ECO:0008006" key="5">
    <source>
        <dbReference type="Google" id="ProtNLM"/>
    </source>
</evidence>
<keyword evidence="4" id="KW-1185">Reference proteome</keyword>
<name>A0ABR1VFH9_9PEZI</name>
<evidence type="ECO:0000256" key="2">
    <source>
        <dbReference type="SAM" id="SignalP"/>
    </source>
</evidence>
<dbReference type="EMBL" id="JAQQWL010000006">
    <property type="protein sequence ID" value="KAK8068990.1"/>
    <property type="molecule type" value="Genomic_DNA"/>
</dbReference>
<evidence type="ECO:0000313" key="3">
    <source>
        <dbReference type="EMBL" id="KAK8068990.1"/>
    </source>
</evidence>
<feature type="compositionally biased region" description="Low complexity" evidence="1">
    <location>
        <begin position="117"/>
        <end position="127"/>
    </location>
</feature>
<dbReference type="RefSeq" id="XP_066716284.1">
    <property type="nucleotide sequence ID" value="XM_066857015.1"/>
</dbReference>
<dbReference type="GeneID" id="92090078"/>
<accession>A0ABR1VFH9</accession>
<keyword evidence="2" id="KW-0732">Signal</keyword>
<sequence>MHSVQTLLVAALLAAPIAAKTDIGGCVSSATKNQWGEASMIWYVPGTGEMRVAGLRWGPGSTKTNVPGCGNYKGTAQYSPTYLSGFGPEAVAASSTASSAASTTKVAEAGSTSKAPGTTVLTGTGHVTETDAPGTTLLTGTRSDTITAAPTTTSAGSAETGKTATEASSDKFQNGKSSSSSSSTPTTAPTGAGVAASAAPFGMIVCLAAAIALF</sequence>
<dbReference type="Proteomes" id="UP001480595">
    <property type="component" value="Unassembled WGS sequence"/>
</dbReference>
<protein>
    <recommendedName>
        <fullName evidence="5">Cell wall protein</fullName>
    </recommendedName>
</protein>
<feature type="signal peptide" evidence="2">
    <location>
        <begin position="1"/>
        <end position="19"/>
    </location>
</feature>
<proteinExistence type="predicted"/>
<organism evidence="3 4">
    <name type="scientific">Apiospora phragmitis</name>
    <dbReference type="NCBI Taxonomy" id="2905665"/>
    <lineage>
        <taxon>Eukaryota</taxon>
        <taxon>Fungi</taxon>
        <taxon>Dikarya</taxon>
        <taxon>Ascomycota</taxon>
        <taxon>Pezizomycotina</taxon>
        <taxon>Sordariomycetes</taxon>
        <taxon>Xylariomycetidae</taxon>
        <taxon>Amphisphaeriales</taxon>
        <taxon>Apiosporaceae</taxon>
        <taxon>Apiospora</taxon>
    </lineage>
</organism>
<evidence type="ECO:0000256" key="1">
    <source>
        <dbReference type="SAM" id="MobiDB-lite"/>
    </source>
</evidence>